<dbReference type="Gene3D" id="3.40.1690.10">
    <property type="entry name" value="secretion proteins EscU"/>
    <property type="match status" value="1"/>
</dbReference>
<name>A0ABT2WBQ5_9BACI</name>
<protein>
    <submittedName>
        <fullName evidence="1">EscU/YscU/HrcU family type III secretion system export apparatus switch protein</fullName>
    </submittedName>
</protein>
<accession>A0ABT2WBQ5</accession>
<dbReference type="RefSeq" id="WP_263060766.1">
    <property type="nucleotide sequence ID" value="NZ_JAOUSE010000002.1"/>
</dbReference>
<gene>
    <name evidence="1" type="ORF">OEV82_01390</name>
</gene>
<evidence type="ECO:0000313" key="2">
    <source>
        <dbReference type="Proteomes" id="UP001208656"/>
    </source>
</evidence>
<dbReference type="PANTHER" id="PTHR30531:SF12">
    <property type="entry name" value="FLAGELLAR BIOSYNTHETIC PROTEIN FLHB"/>
    <property type="match status" value="1"/>
</dbReference>
<dbReference type="EMBL" id="JAOUSE010000002">
    <property type="protein sequence ID" value="MCU9593108.1"/>
    <property type="molecule type" value="Genomic_DNA"/>
</dbReference>
<keyword evidence="2" id="KW-1185">Reference proteome</keyword>
<dbReference type="Pfam" id="PF01312">
    <property type="entry name" value="Bac_export_2"/>
    <property type="match status" value="1"/>
</dbReference>
<comment type="caution">
    <text evidence="1">The sequence shown here is derived from an EMBL/GenBank/DDBJ whole genome shotgun (WGS) entry which is preliminary data.</text>
</comment>
<dbReference type="SUPFAM" id="SSF160544">
    <property type="entry name" value="EscU C-terminal domain-like"/>
    <property type="match status" value="1"/>
</dbReference>
<dbReference type="PANTHER" id="PTHR30531">
    <property type="entry name" value="FLAGELLAR BIOSYNTHETIC PROTEIN FLHB"/>
    <property type="match status" value="1"/>
</dbReference>
<reference evidence="1 2" key="1">
    <citation type="submission" date="2022-10" db="EMBL/GenBank/DDBJ databases">
        <title>Description of Fervidibacillus gen. nov. in the family Fervidibacillaceae fam. nov. with two species, Fervidibacillus albus sp. nov., and Fervidibacillus halotolerans sp. nov., isolated from tidal flat sediments.</title>
        <authorList>
            <person name="Kwon K.K."/>
            <person name="Yang S.-H."/>
        </authorList>
    </citation>
    <scope>NUCLEOTIDE SEQUENCE [LARGE SCALE GENOMIC DNA]</scope>
    <source>
        <strain evidence="1 2">DSM 23332</strain>
    </source>
</reference>
<dbReference type="InterPro" id="IPR029025">
    <property type="entry name" value="T3SS_substrate_exporter_C"/>
</dbReference>
<dbReference type="InterPro" id="IPR006135">
    <property type="entry name" value="T3SS_substrate_exporter"/>
</dbReference>
<proteinExistence type="predicted"/>
<evidence type="ECO:0000313" key="1">
    <source>
        <dbReference type="EMBL" id="MCU9593108.1"/>
    </source>
</evidence>
<organism evidence="1 2">
    <name type="scientific">Pallidibacillus thermolactis</name>
    <dbReference type="NCBI Taxonomy" id="251051"/>
    <lineage>
        <taxon>Bacteria</taxon>
        <taxon>Bacillati</taxon>
        <taxon>Bacillota</taxon>
        <taxon>Bacilli</taxon>
        <taxon>Bacillales</taxon>
        <taxon>Bacillaceae</taxon>
        <taxon>Pallidibacillus</taxon>
    </lineage>
</organism>
<sequence>MKSKKRKKAVAVSHSDERSAPIIKAKGNGLIADEIIQLAQENDIPIYEDKALVELLGKFDLNETIPEELYTAVAEVFAFIYRLDKEEQKRNYKINKDR</sequence>
<dbReference type="Proteomes" id="UP001208656">
    <property type="component" value="Unassembled WGS sequence"/>
</dbReference>